<sequence length="184" mass="21103">MAPSYKKHLTYIQGFIQSPRSIGTLMPSSPTLCRAMVSELDWNQPNLRVAELGAGDGVLTKHILHAMPADSTLAAYEINPLFFADLEGISDQRLTLHKHSAERLSQPYNIIFSCLPFLSLPLRVSLKILRSVLAILQHTGGDFILFQYTQRMERVLSRYFQWERKRVVKNFPPAYVYHCRAKIR</sequence>
<dbReference type="Gene3D" id="3.40.50.150">
    <property type="entry name" value="Vaccinia Virus protein VP39"/>
    <property type="match status" value="1"/>
</dbReference>
<protein>
    <submittedName>
        <fullName evidence="1">Methyltransferase</fullName>
    </submittedName>
</protein>
<organism evidence="1 2">
    <name type="scientific">Ignatzschineria indica</name>
    <dbReference type="NCBI Taxonomy" id="472583"/>
    <lineage>
        <taxon>Bacteria</taxon>
        <taxon>Pseudomonadati</taxon>
        <taxon>Pseudomonadota</taxon>
        <taxon>Gammaproteobacteria</taxon>
        <taxon>Cardiobacteriales</taxon>
        <taxon>Ignatzschineriaceae</taxon>
        <taxon>Ignatzschineria</taxon>
    </lineage>
</organism>
<dbReference type="GO" id="GO:0032259">
    <property type="term" value="P:methylation"/>
    <property type="evidence" value="ECO:0007669"/>
    <property type="project" value="UniProtKB-KW"/>
</dbReference>
<proteinExistence type="predicted"/>
<keyword evidence="1" id="KW-0489">Methyltransferase</keyword>
<dbReference type="EMBL" id="QEWR01000002">
    <property type="protein sequence ID" value="PWD84297.1"/>
    <property type="molecule type" value="Genomic_DNA"/>
</dbReference>
<keyword evidence="1" id="KW-0808">Transferase</keyword>
<evidence type="ECO:0000313" key="2">
    <source>
        <dbReference type="Proteomes" id="UP000244948"/>
    </source>
</evidence>
<dbReference type="Proteomes" id="UP000244948">
    <property type="component" value="Unassembled WGS sequence"/>
</dbReference>
<name>A0A2U2AMD0_9GAMM</name>
<dbReference type="RefSeq" id="WP_109235497.1">
    <property type="nucleotide sequence ID" value="NZ_BMXZ01000001.1"/>
</dbReference>
<dbReference type="InterPro" id="IPR029063">
    <property type="entry name" value="SAM-dependent_MTases_sf"/>
</dbReference>
<dbReference type="GO" id="GO:0008168">
    <property type="term" value="F:methyltransferase activity"/>
    <property type="evidence" value="ECO:0007669"/>
    <property type="project" value="UniProtKB-KW"/>
</dbReference>
<accession>A0A2U2AMD0</accession>
<evidence type="ECO:0000313" key="1">
    <source>
        <dbReference type="EMBL" id="PWD84297.1"/>
    </source>
</evidence>
<keyword evidence="2" id="KW-1185">Reference proteome</keyword>
<dbReference type="AlphaFoldDB" id="A0A2U2AMD0"/>
<dbReference type="SUPFAM" id="SSF53335">
    <property type="entry name" value="S-adenosyl-L-methionine-dependent methyltransferases"/>
    <property type="match status" value="1"/>
</dbReference>
<comment type="caution">
    <text evidence="1">The sequence shown here is derived from an EMBL/GenBank/DDBJ whole genome shotgun (WGS) entry which is preliminary data.</text>
</comment>
<reference evidence="1 2" key="1">
    <citation type="journal article" date="2018" name="Genome Announc.">
        <title>Ignatzschineria cameli sp. nov., isolated from necrotic foot tissue of dromedaries (Camelus dromedarius) and associated maggots (Wohlfahrtia species) in Dubai.</title>
        <authorList>
            <person name="Tsang C.C."/>
            <person name="Tang J.Y."/>
            <person name="Fong J.Y."/>
            <person name="Kinne J."/>
            <person name="Lee H.H."/>
            <person name="Joseph M."/>
            <person name="Jose S."/>
            <person name="Schuster R.K."/>
            <person name="Tang Y."/>
            <person name="Sivakumar S."/>
            <person name="Chen J.H."/>
            <person name="Teng J.L."/>
            <person name="Lau S.K."/>
            <person name="Wernery U."/>
            <person name="Woo P.C."/>
        </authorList>
    </citation>
    <scope>NUCLEOTIDE SEQUENCE [LARGE SCALE GENOMIC DNA]</scope>
    <source>
        <strain evidence="1 2">KCTC 22643</strain>
    </source>
</reference>
<gene>
    <name evidence="1" type="ORF">DC082_01785</name>
</gene>